<feature type="transmembrane region" description="Helical" evidence="1">
    <location>
        <begin position="141"/>
        <end position="160"/>
    </location>
</feature>
<feature type="transmembrane region" description="Helical" evidence="1">
    <location>
        <begin position="172"/>
        <end position="193"/>
    </location>
</feature>
<feature type="transmembrane region" description="Helical" evidence="1">
    <location>
        <begin position="340"/>
        <end position="361"/>
    </location>
</feature>
<dbReference type="EMBL" id="DRLD01000042">
    <property type="protein sequence ID" value="HED09357.1"/>
    <property type="molecule type" value="Genomic_DNA"/>
</dbReference>
<sequence>MKAYWYKVNYGYLLVVALLGLAMRSVFAGFNIPLSYSHMLHTHSHIAFLGWIYGTLFLLIDHHFLKPFNRPKSIALQFYVSQALMVLMLVAFLAQGYGLYSILFSSLFQLMNYWFVFSVLRALKKHPHPGALSVRFLKAALWMLFLSTFGPWAVGAVKALGFGDTHWYQLSIYYYLHFQYNGWIITGVLALFFAYVEKHYRYRADEYGLKSYRWFVWAIVPGYFLSLLGMFPVLLVYLIAGISALMQLAALYFLYRLIRAHKLGRLTHKQKPVQLLAFMVTVGFVLKTILQLFSLIPALADIGFNSRGVVIAFLHLIMLGIITPYLIAHLTKLNIMQWQGSLSMVGLMSYFIGFVLTEFLLGTQFTGWWGVQFTEGVATATLFLALGVVLAAFAFSSKKKITACASEGAGPVKDNQWFKNYN</sequence>
<feature type="transmembrane region" description="Helical" evidence="1">
    <location>
        <begin position="308"/>
        <end position="328"/>
    </location>
</feature>
<dbReference type="AlphaFoldDB" id="A0A7V1PTH9"/>
<keyword evidence="1" id="KW-0472">Membrane</keyword>
<feature type="transmembrane region" description="Helical" evidence="1">
    <location>
        <begin position="76"/>
        <end position="94"/>
    </location>
</feature>
<comment type="caution">
    <text evidence="2">The sequence shown here is derived from an EMBL/GenBank/DDBJ whole genome shotgun (WGS) entry which is preliminary data.</text>
</comment>
<evidence type="ECO:0000256" key="1">
    <source>
        <dbReference type="SAM" id="Phobius"/>
    </source>
</evidence>
<reference evidence="2" key="1">
    <citation type="journal article" date="2020" name="mSystems">
        <title>Genome- and Community-Level Interaction Insights into Carbon Utilization and Element Cycling Functions of Hydrothermarchaeota in Hydrothermal Sediment.</title>
        <authorList>
            <person name="Zhou Z."/>
            <person name="Liu Y."/>
            <person name="Xu W."/>
            <person name="Pan J."/>
            <person name="Luo Z.H."/>
            <person name="Li M."/>
        </authorList>
    </citation>
    <scope>NUCLEOTIDE SEQUENCE [LARGE SCALE GENOMIC DNA]</scope>
    <source>
        <strain evidence="2">HyVt-456</strain>
    </source>
</reference>
<feature type="transmembrane region" description="Helical" evidence="1">
    <location>
        <begin position="275"/>
        <end position="296"/>
    </location>
</feature>
<feature type="transmembrane region" description="Helical" evidence="1">
    <location>
        <begin position="373"/>
        <end position="395"/>
    </location>
</feature>
<feature type="transmembrane region" description="Helical" evidence="1">
    <location>
        <begin position="214"/>
        <end position="231"/>
    </location>
</feature>
<dbReference type="Proteomes" id="UP000886005">
    <property type="component" value="Unassembled WGS sequence"/>
</dbReference>
<gene>
    <name evidence="2" type="ORF">ENJ10_01590</name>
</gene>
<organism evidence="2">
    <name type="scientific">Caldithrix abyssi</name>
    <dbReference type="NCBI Taxonomy" id="187145"/>
    <lineage>
        <taxon>Bacteria</taxon>
        <taxon>Pseudomonadati</taxon>
        <taxon>Calditrichota</taxon>
        <taxon>Calditrichia</taxon>
        <taxon>Calditrichales</taxon>
        <taxon>Calditrichaceae</taxon>
        <taxon>Caldithrix</taxon>
    </lineage>
</organism>
<feature type="transmembrane region" description="Helical" evidence="1">
    <location>
        <begin position="100"/>
        <end position="120"/>
    </location>
</feature>
<proteinExistence type="predicted"/>
<accession>A0A7V1PTH9</accession>
<name>A0A7V1PTH9_CALAY</name>
<feature type="transmembrane region" description="Helical" evidence="1">
    <location>
        <begin position="44"/>
        <end position="64"/>
    </location>
</feature>
<protein>
    <submittedName>
        <fullName evidence="2">Uncharacterized protein</fullName>
    </submittedName>
</protein>
<feature type="transmembrane region" description="Helical" evidence="1">
    <location>
        <begin position="237"/>
        <end position="255"/>
    </location>
</feature>
<keyword evidence="1" id="KW-1133">Transmembrane helix</keyword>
<keyword evidence="1" id="KW-0812">Transmembrane</keyword>
<evidence type="ECO:0000313" key="2">
    <source>
        <dbReference type="EMBL" id="HED09357.1"/>
    </source>
</evidence>